<dbReference type="Proteomes" id="UP001250181">
    <property type="component" value="Unassembled WGS sequence"/>
</dbReference>
<gene>
    <name evidence="2" type="ORF">RND61_27145</name>
</gene>
<feature type="transmembrane region" description="Helical" evidence="1">
    <location>
        <begin position="12"/>
        <end position="30"/>
    </location>
</feature>
<comment type="caution">
    <text evidence="2">The sequence shown here is derived from an EMBL/GenBank/DDBJ whole genome shotgun (WGS) entry which is preliminary data.</text>
</comment>
<keyword evidence="1" id="KW-0812">Transmembrane</keyword>
<feature type="transmembrane region" description="Helical" evidence="1">
    <location>
        <begin position="37"/>
        <end position="54"/>
    </location>
</feature>
<name>A0ABU3QT83_9ACTN</name>
<accession>A0ABU3QT83</accession>
<feature type="transmembrane region" description="Helical" evidence="1">
    <location>
        <begin position="106"/>
        <end position="124"/>
    </location>
</feature>
<proteinExistence type="predicted"/>
<dbReference type="RefSeq" id="WP_315880753.1">
    <property type="nucleotide sequence ID" value="NZ_JAWCTQ010000046.1"/>
</dbReference>
<keyword evidence="1" id="KW-0472">Membrane</keyword>
<organism evidence="2 3">
    <name type="scientific">Streptomyces tamarix</name>
    <dbReference type="NCBI Taxonomy" id="3078565"/>
    <lineage>
        <taxon>Bacteria</taxon>
        <taxon>Bacillati</taxon>
        <taxon>Actinomycetota</taxon>
        <taxon>Actinomycetes</taxon>
        <taxon>Kitasatosporales</taxon>
        <taxon>Streptomycetaceae</taxon>
        <taxon>Streptomyces</taxon>
    </lineage>
</organism>
<keyword evidence="1" id="KW-1133">Transmembrane helix</keyword>
<sequence>MVAERLTVGQWWIVAFAVSALVPAAFYFCLRSGKGAAYSLVAPALGALAVLGHGRLRGHAEKEALVIFSVALLSVALLLVAIRPDVRTYAEKARRGEEHVIPKWKVNLYAALTLAFAVAVMVLLL</sequence>
<evidence type="ECO:0000256" key="1">
    <source>
        <dbReference type="SAM" id="Phobius"/>
    </source>
</evidence>
<dbReference type="EMBL" id="JAWCTQ010000046">
    <property type="protein sequence ID" value="MDT9685714.1"/>
    <property type="molecule type" value="Genomic_DNA"/>
</dbReference>
<keyword evidence="3" id="KW-1185">Reference proteome</keyword>
<protein>
    <recommendedName>
        <fullName evidence="4">Integral membrane protein</fullName>
    </recommendedName>
</protein>
<reference evidence="2 3" key="1">
    <citation type="submission" date="2023-09" db="EMBL/GenBank/DDBJ databases">
        <title>Streptomyces sp. nov.: A antagonism against Alternaria gaisen Producing Streptochlin, Isolated from Tamarix root soil.</title>
        <authorList>
            <person name="Chen Y."/>
        </authorList>
    </citation>
    <scope>NUCLEOTIDE SEQUENCE [LARGE SCALE GENOMIC DNA]</scope>
    <source>
        <strain evidence="2 3">TRM76323</strain>
    </source>
</reference>
<evidence type="ECO:0000313" key="3">
    <source>
        <dbReference type="Proteomes" id="UP001250181"/>
    </source>
</evidence>
<feature type="transmembrane region" description="Helical" evidence="1">
    <location>
        <begin position="66"/>
        <end position="86"/>
    </location>
</feature>
<evidence type="ECO:0008006" key="4">
    <source>
        <dbReference type="Google" id="ProtNLM"/>
    </source>
</evidence>
<evidence type="ECO:0000313" key="2">
    <source>
        <dbReference type="EMBL" id="MDT9685714.1"/>
    </source>
</evidence>